<evidence type="ECO:0000256" key="2">
    <source>
        <dbReference type="ARBA" id="ARBA00012621"/>
    </source>
</evidence>
<evidence type="ECO:0000256" key="4">
    <source>
        <dbReference type="ARBA" id="ARBA00022679"/>
    </source>
</evidence>
<accession>A0A0X8JN19</accession>
<dbReference type="EC" id="2.4.99.12" evidence="2 9"/>
<dbReference type="PANTHER" id="PTHR42755:SF1">
    <property type="entry name" value="3-DEOXY-D-MANNO-OCTULOSONIC ACID TRANSFERASE, MITOCHONDRIAL-RELATED"/>
    <property type="match status" value="1"/>
</dbReference>
<reference evidence="12" key="1">
    <citation type="submission" date="2016-02" db="EMBL/GenBank/DDBJ databases">
        <authorList>
            <person name="Holder M.E."/>
            <person name="Ajami N.J."/>
            <person name="Petrosino J.F."/>
        </authorList>
    </citation>
    <scope>NUCLEOTIDE SEQUENCE [LARGE SCALE GENOMIC DNA]</scope>
    <source>
        <strain evidence="12">DSM 12838</strain>
    </source>
</reference>
<dbReference type="Proteomes" id="UP000063964">
    <property type="component" value="Chromosome"/>
</dbReference>
<dbReference type="KEGG" id="doa:AXF15_00535"/>
<dbReference type="PANTHER" id="PTHR42755">
    <property type="entry name" value="3-DEOXY-MANNO-OCTULOSONATE CYTIDYLYLTRANSFERASE"/>
    <property type="match status" value="1"/>
</dbReference>
<feature type="site" description="Transition state stabilizer" evidence="8">
    <location>
        <position position="197"/>
    </location>
</feature>
<evidence type="ECO:0000256" key="1">
    <source>
        <dbReference type="ARBA" id="ARBA00004713"/>
    </source>
</evidence>
<feature type="active site" description="Proton acceptor" evidence="7">
    <location>
        <position position="57"/>
    </location>
</feature>
<proteinExistence type="inferred from homology"/>
<keyword evidence="9" id="KW-0472">Membrane</keyword>
<evidence type="ECO:0000313" key="12">
    <source>
        <dbReference type="Proteomes" id="UP000063964"/>
    </source>
</evidence>
<evidence type="ECO:0000256" key="8">
    <source>
        <dbReference type="PIRSR" id="PIRSR639901-2"/>
    </source>
</evidence>
<dbReference type="InterPro" id="IPR038107">
    <property type="entry name" value="Glycos_transf_N_sf"/>
</dbReference>
<keyword evidence="9" id="KW-1003">Cell membrane</keyword>
<protein>
    <recommendedName>
        <fullName evidence="3 9">3-deoxy-D-manno-octulosonic acid transferase</fullName>
        <shortName evidence="9">Kdo transferase</shortName>
        <ecNumber evidence="2 9">2.4.99.12</ecNumber>
    </recommendedName>
    <alternativeName>
        <fullName evidence="5 9">Lipid IV(A) 3-deoxy-D-manno-octulosonic acid transferase</fullName>
    </alternativeName>
</protein>
<evidence type="ECO:0000313" key="11">
    <source>
        <dbReference type="EMBL" id="AMD91749.1"/>
    </source>
</evidence>
<evidence type="ECO:0000256" key="5">
    <source>
        <dbReference type="ARBA" id="ARBA00031445"/>
    </source>
</evidence>
<evidence type="ECO:0000256" key="7">
    <source>
        <dbReference type="PIRSR" id="PIRSR639901-1"/>
    </source>
</evidence>
<dbReference type="OrthoDB" id="9789797at2"/>
<evidence type="ECO:0000256" key="3">
    <source>
        <dbReference type="ARBA" id="ARBA00019077"/>
    </source>
</evidence>
<dbReference type="UniPathway" id="UPA00958"/>
<sequence length="407" mass="43875">MRPLLRAAAFAAYTALGCLAAPFLFLSPRLRQGWRQRLGLGLPGPCRIWIQGASAGECQLIQSLMPHLPAVSTLATTCTAQGLSILEKTAAGGPFHPRMLPLDLPPLMYFTLKRIRPAVVVLLETELWPGLLMACAMLRVPVVVLNARMSSRSLGGYLFLRPLLPPPAAIGAISPGDALRFGLVFGHGRVRITGNIKFDRAMNAPLLERRGNPLRHLIPEDDWFVVLGSVREEEEEAVLALVRMLRELRPACIVGLFPRHMHRTGPWMEQLAAAGIPAVLRSSLNSPARPGTVVVWDRFGELGAAYGLAGRAFVGGSLARLGGQNFLEPLSQGVLPATGPHTRNFDWVGPEIFVSLVRKSGDIGTLARELAAPAPPRTEVRSQAEAYIAARAGATKASASMLGPFLK</sequence>
<evidence type="ECO:0000256" key="9">
    <source>
        <dbReference type="RuleBase" id="RU365103"/>
    </source>
</evidence>
<dbReference type="STRING" id="888061.AXF15_00535"/>
<dbReference type="GO" id="GO:0043842">
    <property type="term" value="F:Kdo transferase activity"/>
    <property type="evidence" value="ECO:0007669"/>
    <property type="project" value="UniProtKB-EC"/>
</dbReference>
<feature type="site" description="Transition state stabilizer" evidence="8">
    <location>
        <position position="124"/>
    </location>
</feature>
<dbReference type="Gene3D" id="3.40.50.2000">
    <property type="entry name" value="Glycogen Phosphorylase B"/>
    <property type="match status" value="1"/>
</dbReference>
<dbReference type="GO" id="GO:0009244">
    <property type="term" value="P:lipopolysaccharide core region biosynthetic process"/>
    <property type="evidence" value="ECO:0007669"/>
    <property type="project" value="UniProtKB-UniRule"/>
</dbReference>
<keyword evidence="9" id="KW-0448">Lipopolysaccharide biosynthesis</keyword>
<evidence type="ECO:0000256" key="6">
    <source>
        <dbReference type="ARBA" id="ARBA00049183"/>
    </source>
</evidence>
<dbReference type="InterPro" id="IPR007507">
    <property type="entry name" value="Glycos_transf_N"/>
</dbReference>
<comment type="subcellular location">
    <subcellularLocation>
        <location evidence="9">Cell membrane</location>
    </subcellularLocation>
</comment>
<dbReference type="GO" id="GO:0009245">
    <property type="term" value="P:lipid A biosynthetic process"/>
    <property type="evidence" value="ECO:0007669"/>
    <property type="project" value="TreeGrafter"/>
</dbReference>
<comment type="function">
    <text evidence="9">Involved in lipopolysaccharide (LPS) biosynthesis. Catalyzes the transfer of 3-deoxy-D-manno-octulosonate (Kdo) residue(s) from CMP-Kdo to lipid IV(A), the tetraacyldisaccharide-1,4'-bisphosphate precursor of lipid A.</text>
</comment>
<gene>
    <name evidence="11" type="ORF">AXF15_00535</name>
</gene>
<comment type="catalytic activity">
    <reaction evidence="6 9">
        <text>lipid IVA (E. coli) + CMP-3-deoxy-beta-D-manno-octulosonate = alpha-Kdo-(2-&gt;6)-lipid IVA (E. coli) + CMP + H(+)</text>
        <dbReference type="Rhea" id="RHEA:28066"/>
        <dbReference type="ChEBI" id="CHEBI:15378"/>
        <dbReference type="ChEBI" id="CHEBI:58603"/>
        <dbReference type="ChEBI" id="CHEBI:60364"/>
        <dbReference type="ChEBI" id="CHEBI:60377"/>
        <dbReference type="ChEBI" id="CHEBI:85987"/>
        <dbReference type="EC" id="2.4.99.12"/>
    </reaction>
</comment>
<dbReference type="RefSeq" id="WP_066601790.1">
    <property type="nucleotide sequence ID" value="NZ_CP014230.1"/>
</dbReference>
<dbReference type="Gene3D" id="3.40.50.11720">
    <property type="entry name" value="3-Deoxy-D-manno-octulosonic-acid transferase, N-terminal domain"/>
    <property type="match status" value="1"/>
</dbReference>
<name>A0A0X8JN19_9BACT</name>
<comment type="similarity">
    <text evidence="9">Belongs to the glycosyltransferase group 1 family.</text>
</comment>
<dbReference type="Pfam" id="PF04413">
    <property type="entry name" value="Glycos_transf_N"/>
    <property type="match status" value="1"/>
</dbReference>
<dbReference type="PROSITE" id="PS51257">
    <property type="entry name" value="PROKAR_LIPOPROTEIN"/>
    <property type="match status" value="1"/>
</dbReference>
<dbReference type="AlphaFoldDB" id="A0A0X8JN19"/>
<comment type="pathway">
    <text evidence="1 9">Bacterial outer membrane biogenesis; LPS core biosynthesis.</text>
</comment>
<dbReference type="InterPro" id="IPR039901">
    <property type="entry name" value="Kdotransferase"/>
</dbReference>
<dbReference type="GO" id="GO:0005886">
    <property type="term" value="C:plasma membrane"/>
    <property type="evidence" value="ECO:0007669"/>
    <property type="project" value="UniProtKB-SubCell"/>
</dbReference>
<dbReference type="EMBL" id="CP014230">
    <property type="protein sequence ID" value="AMD91749.1"/>
    <property type="molecule type" value="Genomic_DNA"/>
</dbReference>
<keyword evidence="4 9" id="KW-0808">Transferase</keyword>
<evidence type="ECO:0000259" key="10">
    <source>
        <dbReference type="Pfam" id="PF04413"/>
    </source>
</evidence>
<organism evidence="11 12">
    <name type="scientific">Desulfomicrobium orale DSM 12838</name>
    <dbReference type="NCBI Taxonomy" id="888061"/>
    <lineage>
        <taxon>Bacteria</taxon>
        <taxon>Pseudomonadati</taxon>
        <taxon>Thermodesulfobacteriota</taxon>
        <taxon>Desulfovibrionia</taxon>
        <taxon>Desulfovibrionales</taxon>
        <taxon>Desulfomicrobiaceae</taxon>
        <taxon>Desulfomicrobium</taxon>
    </lineage>
</organism>
<keyword evidence="12" id="KW-1185">Reference proteome</keyword>
<feature type="domain" description="3-deoxy-D-manno-octulosonic-acid transferase N-terminal" evidence="10">
    <location>
        <begin position="33"/>
        <end position="200"/>
    </location>
</feature>